<evidence type="ECO:0000313" key="1">
    <source>
        <dbReference type="EMBL" id="ATF06355.1"/>
    </source>
</evidence>
<name>A0AAC9Z9L8_9RHOB</name>
<reference evidence="1 2" key="1">
    <citation type="journal article" date="2017" name="Front. Microbiol.">
        <title>Phaeobacter piscinae sp. nov., a species of the Roseobacter group and potential aquaculture probiont.</title>
        <authorList>
            <person name="Sonnenschein E.C."/>
            <person name="Phippen C.B.W."/>
            <person name="Nielsen K.F."/>
            <person name="Mateiu R.V."/>
            <person name="Melchiorsen J."/>
            <person name="Gram L."/>
            <person name="Overmann J."/>
            <person name="Freese H.M."/>
        </authorList>
    </citation>
    <scope>NUCLEOTIDE SEQUENCE [LARGE SCALE GENOMIC DNA]</scope>
    <source>
        <strain evidence="1 2">P63</strain>
    </source>
</reference>
<organism evidence="1 2">
    <name type="scientific">Phaeobacter gallaeciensis</name>
    <dbReference type="NCBI Taxonomy" id="60890"/>
    <lineage>
        <taxon>Bacteria</taxon>
        <taxon>Pseudomonadati</taxon>
        <taxon>Pseudomonadota</taxon>
        <taxon>Alphaproteobacteria</taxon>
        <taxon>Rhodobacterales</taxon>
        <taxon>Roseobacteraceae</taxon>
        <taxon>Phaeobacter</taxon>
    </lineage>
</organism>
<gene>
    <name evidence="1" type="ORF">PhaeoP63_02289</name>
</gene>
<evidence type="ECO:0000313" key="2">
    <source>
        <dbReference type="Proteomes" id="UP000217545"/>
    </source>
</evidence>
<proteinExistence type="predicted"/>
<sequence length="69" mass="7897">MMADQIITDEVKYVTATQAINSPRWPFGRDKFYRMVQRGKITPSIPFEGSRKVYSVAQIDGLFQAPSEQ</sequence>
<dbReference type="AlphaFoldDB" id="A0AAC9Z9L8"/>
<dbReference type="Proteomes" id="UP000217545">
    <property type="component" value="Chromosome"/>
</dbReference>
<dbReference type="RefSeq" id="WP_024097699.1">
    <property type="nucleotide sequence ID" value="NZ_CP010673.1"/>
</dbReference>
<protein>
    <submittedName>
        <fullName evidence="1">Uncharacterized protein</fullName>
    </submittedName>
</protein>
<dbReference type="EMBL" id="CP010784">
    <property type="protein sequence ID" value="ATF06355.1"/>
    <property type="molecule type" value="Genomic_DNA"/>
</dbReference>
<accession>A0AAC9Z9L8</accession>